<reference evidence="1 2" key="1">
    <citation type="journal article" date="2011" name="J. Bacteriol.">
        <title>Genome sequence of the nonpathogenic Listeria monocytogenes serovar 4a strain M7.</title>
        <authorList>
            <person name="Chen J."/>
            <person name="Xia Y."/>
            <person name="Cheng C."/>
            <person name="Fang C."/>
            <person name="Shan Y."/>
            <person name="Jin G."/>
            <person name="Fang W."/>
        </authorList>
    </citation>
    <scope>NUCLEOTIDE SEQUENCE [LARGE SCALE GENOMIC DNA]</scope>
    <source>
        <strain evidence="1 2">M7</strain>
    </source>
</reference>
<dbReference type="HOGENOM" id="CLU_102904_1_0_9"/>
<dbReference type="InterPro" id="IPR012440">
    <property type="entry name" value="DUF1641"/>
</dbReference>
<dbReference type="PANTHER" id="PTHR38433">
    <property type="match status" value="1"/>
</dbReference>
<protein>
    <recommendedName>
        <fullName evidence="3">DUF1641 domain-containing protein</fullName>
    </recommendedName>
</protein>
<dbReference type="EMBL" id="CP002816">
    <property type="protein sequence ID" value="AEH93636.1"/>
    <property type="molecule type" value="Genomic_DNA"/>
</dbReference>
<dbReference type="AlphaFoldDB" id="A0A0E0UZ65"/>
<dbReference type="PATRIC" id="fig|1030009.3.peg.2621"/>
<evidence type="ECO:0008006" key="3">
    <source>
        <dbReference type="Google" id="ProtNLM"/>
    </source>
</evidence>
<evidence type="ECO:0000313" key="1">
    <source>
        <dbReference type="EMBL" id="AEH93636.1"/>
    </source>
</evidence>
<name>A0A0E0UZ65_LISMM</name>
<dbReference type="KEGG" id="lmq:LMM7_2631"/>
<proteinExistence type="predicted"/>
<dbReference type="Pfam" id="PF07849">
    <property type="entry name" value="DUF1641"/>
    <property type="match status" value="1"/>
</dbReference>
<dbReference type="RefSeq" id="WP_012580714.1">
    <property type="nucleotide sequence ID" value="NC_017537.1"/>
</dbReference>
<organism evidence="1 2">
    <name type="scientific">Listeria monocytogenes serotype 4a (strain M7)</name>
    <dbReference type="NCBI Taxonomy" id="1030009"/>
    <lineage>
        <taxon>Bacteria</taxon>
        <taxon>Bacillati</taxon>
        <taxon>Bacillota</taxon>
        <taxon>Bacilli</taxon>
        <taxon>Bacillales</taxon>
        <taxon>Listeriaceae</taxon>
        <taxon>Listeria</taxon>
    </lineage>
</organism>
<dbReference type="Proteomes" id="UP000000486">
    <property type="component" value="Chromosome"/>
</dbReference>
<gene>
    <name evidence="1" type="ordered locus">LMM7_2631</name>
</gene>
<evidence type="ECO:0000313" key="2">
    <source>
        <dbReference type="Proteomes" id="UP000000486"/>
    </source>
</evidence>
<sequence>MAEPISTIRDTKKTPEELEQERLEQMKADIAEQDSGFVEIVETVKLLQESGALEALNSAIKARGDITKTFLNEWRKEPMTNAINNIMISSKLLTDTKPEQTEEMIANLKNAAKKAEESAKKEEIMGMLAMMKALKDPDINRALRYGITFLKEVGQTLK</sequence>
<accession>A0A0E0UZ65</accession>
<dbReference type="PANTHER" id="PTHR38433:SF1">
    <property type="entry name" value="DUF1641 DOMAIN-CONTAINING PROTEIN"/>
    <property type="match status" value="1"/>
</dbReference>